<evidence type="ECO:0000313" key="2">
    <source>
        <dbReference type="EMBL" id="MFC5642898.1"/>
    </source>
</evidence>
<accession>A0ABW0VAI7</accession>
<reference evidence="3" key="1">
    <citation type="journal article" date="2019" name="Int. J. Syst. Evol. Microbiol.">
        <title>The Global Catalogue of Microorganisms (GCM) 10K type strain sequencing project: providing services to taxonomists for standard genome sequencing and annotation.</title>
        <authorList>
            <consortium name="The Broad Institute Genomics Platform"/>
            <consortium name="The Broad Institute Genome Sequencing Center for Infectious Disease"/>
            <person name="Wu L."/>
            <person name="Ma J."/>
        </authorList>
    </citation>
    <scope>NUCLEOTIDE SEQUENCE [LARGE SCALE GENOMIC DNA]</scope>
    <source>
        <strain evidence="3">CGMCC 4.1622</strain>
    </source>
</reference>
<dbReference type="EMBL" id="JBHSOC010000024">
    <property type="protein sequence ID" value="MFC5642898.1"/>
    <property type="molecule type" value="Genomic_DNA"/>
</dbReference>
<dbReference type="Proteomes" id="UP001596066">
    <property type="component" value="Unassembled WGS sequence"/>
</dbReference>
<evidence type="ECO:0000313" key="3">
    <source>
        <dbReference type="Proteomes" id="UP001596066"/>
    </source>
</evidence>
<keyword evidence="3" id="KW-1185">Reference proteome</keyword>
<keyword evidence="1" id="KW-0812">Transmembrane</keyword>
<sequence>MSTDAPAAEPSGTTVGRSLGLALCAGTAAAGGWVAGSGVALAHRDPLYALGTAAGLGLWLAALWTALYVTIGDAPEAELFLPVGAVLLAGAAAGLVGCSFAAPHPHPGLLDAAAGAALLAVPPALLGLRRRRREVARWRLRPDRGVSVPGVVTGVGGDLPRLSLTVRYTAADGEQYTRQVDREFPAGDRAAPGGPVTVRHLPDEPRDITVTLLPWPDGPH</sequence>
<protein>
    <recommendedName>
        <fullName evidence="4">DUF3592 domain-containing protein</fullName>
    </recommendedName>
</protein>
<feature type="transmembrane region" description="Helical" evidence="1">
    <location>
        <begin position="47"/>
        <end position="67"/>
    </location>
</feature>
<keyword evidence="1" id="KW-0472">Membrane</keyword>
<gene>
    <name evidence="2" type="ORF">ACFPZF_16230</name>
</gene>
<comment type="caution">
    <text evidence="2">The sequence shown here is derived from an EMBL/GenBank/DDBJ whole genome shotgun (WGS) entry which is preliminary data.</text>
</comment>
<keyword evidence="1" id="KW-1133">Transmembrane helix</keyword>
<proteinExistence type="predicted"/>
<evidence type="ECO:0008006" key="4">
    <source>
        <dbReference type="Google" id="ProtNLM"/>
    </source>
</evidence>
<organism evidence="2 3">
    <name type="scientific">Kitasatospora cinereorecta</name>
    <dbReference type="NCBI Taxonomy" id="285560"/>
    <lineage>
        <taxon>Bacteria</taxon>
        <taxon>Bacillati</taxon>
        <taxon>Actinomycetota</taxon>
        <taxon>Actinomycetes</taxon>
        <taxon>Kitasatosporales</taxon>
        <taxon>Streptomycetaceae</taxon>
        <taxon>Kitasatospora</taxon>
    </lineage>
</organism>
<feature type="transmembrane region" description="Helical" evidence="1">
    <location>
        <begin position="108"/>
        <end position="128"/>
    </location>
</feature>
<feature type="transmembrane region" description="Helical" evidence="1">
    <location>
        <begin position="21"/>
        <end position="41"/>
    </location>
</feature>
<evidence type="ECO:0000256" key="1">
    <source>
        <dbReference type="SAM" id="Phobius"/>
    </source>
</evidence>
<feature type="transmembrane region" description="Helical" evidence="1">
    <location>
        <begin position="79"/>
        <end position="102"/>
    </location>
</feature>
<dbReference type="RefSeq" id="WP_380231339.1">
    <property type="nucleotide sequence ID" value="NZ_JBHSOC010000024.1"/>
</dbReference>
<name>A0ABW0VAI7_9ACTN</name>